<dbReference type="NCBIfam" id="TIGR00420">
    <property type="entry name" value="trmU"/>
    <property type="match status" value="1"/>
</dbReference>
<dbReference type="AlphaFoldDB" id="A0A1G1Y496"/>
<comment type="caution">
    <text evidence="9">Lacks conserved residue(s) required for the propagation of feature annotation.</text>
</comment>
<feature type="region of interest" description="Interaction with tRNA" evidence="9">
    <location>
        <begin position="175"/>
        <end position="177"/>
    </location>
</feature>
<comment type="subcellular location">
    <subcellularLocation>
        <location evidence="9">Cytoplasm</location>
    </subcellularLocation>
</comment>
<dbReference type="GO" id="GO:0005524">
    <property type="term" value="F:ATP binding"/>
    <property type="evidence" value="ECO:0007669"/>
    <property type="project" value="UniProtKB-KW"/>
</dbReference>
<dbReference type="Proteomes" id="UP000178432">
    <property type="component" value="Unassembled WGS sequence"/>
</dbReference>
<protein>
    <recommendedName>
        <fullName evidence="9">tRNA-specific 2-thiouridylase MnmA</fullName>
        <ecNumber evidence="9">2.8.1.13</ecNumber>
    </recommendedName>
</protein>
<keyword evidence="5 9" id="KW-0067">ATP-binding</keyword>
<dbReference type="Gene3D" id="3.40.50.620">
    <property type="entry name" value="HUPs"/>
    <property type="match status" value="1"/>
</dbReference>
<comment type="catalytic activity">
    <reaction evidence="8 9">
        <text>S-sulfanyl-L-cysteinyl-[protein] + uridine(34) in tRNA + AH2 + ATP = 2-thiouridine(34) in tRNA + L-cysteinyl-[protein] + A + AMP + diphosphate + H(+)</text>
        <dbReference type="Rhea" id="RHEA:47032"/>
        <dbReference type="Rhea" id="RHEA-COMP:10131"/>
        <dbReference type="Rhea" id="RHEA-COMP:11726"/>
        <dbReference type="Rhea" id="RHEA-COMP:11727"/>
        <dbReference type="Rhea" id="RHEA-COMP:11728"/>
        <dbReference type="ChEBI" id="CHEBI:13193"/>
        <dbReference type="ChEBI" id="CHEBI:15378"/>
        <dbReference type="ChEBI" id="CHEBI:17499"/>
        <dbReference type="ChEBI" id="CHEBI:29950"/>
        <dbReference type="ChEBI" id="CHEBI:30616"/>
        <dbReference type="ChEBI" id="CHEBI:33019"/>
        <dbReference type="ChEBI" id="CHEBI:61963"/>
        <dbReference type="ChEBI" id="CHEBI:65315"/>
        <dbReference type="ChEBI" id="CHEBI:87170"/>
        <dbReference type="ChEBI" id="CHEBI:456215"/>
        <dbReference type="EC" id="2.8.1.13"/>
    </reaction>
</comment>
<sequence>MSKINNLNRNKKKVAIALSGGVDSAAAAAILKSQGYDCLGIFLKFWHEAENEEENKCCSAQATDDARRVAQKLGFPFYVLNFKMPFKKSVVDEFLKQYKNGLTPNPCVRCNQFIKFGLLLQKARLLGCDYLATGHYVRLTKSVTRNKRQGTRETKGNLSRVACRLSLRQAKDKQKDQSYFLYTLKQSQLKHLLFPLGNYTKARARALAKKYRLPVYDKPESQEICFVPEKKHYNFLKRHLKLKPGPIKEKTGKILGGHEGLPLYTLGQRKGIKIGGTGPFYVSKINYQTNTLYVSSDLNDKLFLTKKFKIKDINWLSGQAPKAGQKLGVRLRHQAKIIPAKLKGQTVYLARLQRAVAPGQSAVFYAGQELLGGGVIKK</sequence>
<evidence type="ECO:0000256" key="6">
    <source>
        <dbReference type="ARBA" id="ARBA00022884"/>
    </source>
</evidence>
<evidence type="ECO:0000313" key="12">
    <source>
        <dbReference type="EMBL" id="OGY47122.1"/>
    </source>
</evidence>
<dbReference type="Pfam" id="PF20258">
    <property type="entry name" value="tRNA_Me_trans_C"/>
    <property type="match status" value="1"/>
</dbReference>
<dbReference type="EMBL" id="MHIF01000046">
    <property type="protein sequence ID" value="OGY47122.1"/>
    <property type="molecule type" value="Genomic_DNA"/>
</dbReference>
<dbReference type="Gene3D" id="2.30.30.280">
    <property type="entry name" value="Adenine nucleotide alpha hydrolases-like domains"/>
    <property type="match status" value="1"/>
</dbReference>
<keyword evidence="2 9" id="KW-0808">Transferase</keyword>
<reference evidence="12 13" key="1">
    <citation type="journal article" date="2016" name="Nat. Commun.">
        <title>Thousands of microbial genomes shed light on interconnected biogeochemical processes in an aquifer system.</title>
        <authorList>
            <person name="Anantharaman K."/>
            <person name="Brown C.T."/>
            <person name="Hug L.A."/>
            <person name="Sharon I."/>
            <person name="Castelle C.J."/>
            <person name="Probst A.J."/>
            <person name="Thomas B.C."/>
            <person name="Singh A."/>
            <person name="Wilkins M.J."/>
            <person name="Karaoz U."/>
            <person name="Brodie E.L."/>
            <person name="Williams K.H."/>
            <person name="Hubbard S.S."/>
            <person name="Banfield J.F."/>
        </authorList>
    </citation>
    <scope>NUCLEOTIDE SEQUENCE [LARGE SCALE GENOMIC DNA]</scope>
</reference>
<comment type="function">
    <text evidence="9">Catalyzes the 2-thiolation of uridine at the wobble position (U34) of tRNA, leading to the formation of s(2)U34.</text>
</comment>
<dbReference type="GO" id="GO:0005737">
    <property type="term" value="C:cytoplasm"/>
    <property type="evidence" value="ECO:0007669"/>
    <property type="project" value="UniProtKB-SubCell"/>
</dbReference>
<dbReference type="InterPro" id="IPR023382">
    <property type="entry name" value="MnmA-like_central_sf"/>
</dbReference>
<evidence type="ECO:0000259" key="11">
    <source>
        <dbReference type="Pfam" id="PF20259"/>
    </source>
</evidence>
<dbReference type="EC" id="2.8.1.13" evidence="9"/>
<dbReference type="GO" id="GO:0000049">
    <property type="term" value="F:tRNA binding"/>
    <property type="evidence" value="ECO:0007669"/>
    <property type="project" value="UniProtKB-KW"/>
</dbReference>
<evidence type="ECO:0000256" key="1">
    <source>
        <dbReference type="ARBA" id="ARBA00022555"/>
    </source>
</evidence>
<accession>A0A1G1Y496</accession>
<proteinExistence type="inferred from homology"/>
<evidence type="ECO:0000256" key="2">
    <source>
        <dbReference type="ARBA" id="ARBA00022679"/>
    </source>
</evidence>
<organism evidence="12 13">
    <name type="scientific">Candidatus Buchananbacteria bacterium RIFCSPHIGHO2_01_FULL_46_12</name>
    <dbReference type="NCBI Taxonomy" id="1797536"/>
    <lineage>
        <taxon>Bacteria</taxon>
        <taxon>Candidatus Buchananiibacteriota</taxon>
    </lineage>
</organism>
<keyword evidence="1 9" id="KW-0820">tRNA-binding</keyword>
<dbReference type="SUPFAM" id="SSF52402">
    <property type="entry name" value="Adenine nucleotide alpha hydrolases-like"/>
    <property type="match status" value="1"/>
</dbReference>
<dbReference type="CDD" id="cd01998">
    <property type="entry name" value="MnmA_TRMU-like"/>
    <property type="match status" value="1"/>
</dbReference>
<dbReference type="Gene3D" id="2.40.30.10">
    <property type="entry name" value="Translation factors"/>
    <property type="match status" value="1"/>
</dbReference>
<comment type="caution">
    <text evidence="12">The sequence shown here is derived from an EMBL/GenBank/DDBJ whole genome shotgun (WGS) entry which is preliminary data.</text>
</comment>
<dbReference type="NCBIfam" id="NF001138">
    <property type="entry name" value="PRK00143.1"/>
    <property type="match status" value="1"/>
</dbReference>
<dbReference type="InterPro" id="IPR046885">
    <property type="entry name" value="MnmA-like_C"/>
</dbReference>
<feature type="binding site" evidence="9">
    <location>
        <begin position="17"/>
        <end position="24"/>
    </location>
    <ligand>
        <name>ATP</name>
        <dbReference type="ChEBI" id="CHEBI:30616"/>
    </ligand>
</feature>
<dbReference type="FunFam" id="3.40.50.620:FF:000115">
    <property type="entry name" value="tRNA-specific 2-thiouridylase MnmA"/>
    <property type="match status" value="1"/>
</dbReference>
<feature type="domain" description="tRNA-specific 2-thiouridylase MnmA-like C-terminal" evidence="10">
    <location>
        <begin position="306"/>
        <end position="376"/>
    </location>
</feature>
<feature type="site" description="Interaction with tRNA" evidence="9">
    <location>
        <position position="360"/>
    </location>
</feature>
<comment type="similarity">
    <text evidence="9">Belongs to the MnmA/TRMU family.</text>
</comment>
<dbReference type="GO" id="GO:0103016">
    <property type="term" value="F:tRNA-uridine 2-sulfurtransferase activity"/>
    <property type="evidence" value="ECO:0007669"/>
    <property type="project" value="UniProtKB-EC"/>
</dbReference>
<dbReference type="GO" id="GO:0002143">
    <property type="term" value="P:tRNA wobble position uridine thiolation"/>
    <property type="evidence" value="ECO:0007669"/>
    <property type="project" value="TreeGrafter"/>
</dbReference>
<dbReference type="InterPro" id="IPR004506">
    <property type="entry name" value="MnmA-like"/>
</dbReference>
<evidence type="ECO:0000256" key="7">
    <source>
        <dbReference type="ARBA" id="ARBA00023157"/>
    </source>
</evidence>
<dbReference type="InterPro" id="IPR014729">
    <property type="entry name" value="Rossmann-like_a/b/a_fold"/>
</dbReference>
<dbReference type="PANTHER" id="PTHR11933">
    <property type="entry name" value="TRNA 5-METHYLAMINOMETHYL-2-THIOURIDYLATE -METHYLTRANSFERASE"/>
    <property type="match status" value="1"/>
</dbReference>
<name>A0A1G1Y496_9BACT</name>
<evidence type="ECO:0000256" key="8">
    <source>
        <dbReference type="ARBA" id="ARBA00051542"/>
    </source>
</evidence>
<evidence type="ECO:0000259" key="10">
    <source>
        <dbReference type="Pfam" id="PF20258"/>
    </source>
</evidence>
<dbReference type="FunFam" id="2.30.30.280:FF:000001">
    <property type="entry name" value="tRNA-specific 2-thiouridylase MnmA"/>
    <property type="match status" value="1"/>
</dbReference>
<evidence type="ECO:0000256" key="5">
    <source>
        <dbReference type="ARBA" id="ARBA00022840"/>
    </source>
</evidence>
<evidence type="ECO:0000256" key="3">
    <source>
        <dbReference type="ARBA" id="ARBA00022694"/>
    </source>
</evidence>
<feature type="binding site" evidence="9">
    <location>
        <position position="134"/>
    </location>
    <ligand>
        <name>ATP</name>
        <dbReference type="ChEBI" id="CHEBI:30616"/>
    </ligand>
</feature>
<dbReference type="Pfam" id="PF03054">
    <property type="entry name" value="tRNA_Me_trans"/>
    <property type="match status" value="1"/>
</dbReference>
<gene>
    <name evidence="9" type="primary">mnmA</name>
    <name evidence="12" type="ORF">A2663_03320</name>
</gene>
<evidence type="ECO:0000313" key="13">
    <source>
        <dbReference type="Proteomes" id="UP000178432"/>
    </source>
</evidence>
<keyword evidence="4 9" id="KW-0547">Nucleotide-binding</keyword>
<feature type="binding site" evidence="9">
    <location>
        <position position="43"/>
    </location>
    <ligand>
        <name>ATP</name>
        <dbReference type="ChEBI" id="CHEBI:30616"/>
    </ligand>
</feature>
<feature type="active site" description="Nucleophile" evidence="9">
    <location>
        <position position="110"/>
    </location>
</feature>
<evidence type="ECO:0000256" key="4">
    <source>
        <dbReference type="ARBA" id="ARBA00022741"/>
    </source>
</evidence>
<keyword evidence="3 9" id="KW-0819">tRNA processing</keyword>
<keyword evidence="9" id="KW-0963">Cytoplasm</keyword>
<dbReference type="HAMAP" id="MF_00144">
    <property type="entry name" value="tRNA_thiouridyl_MnmA"/>
    <property type="match status" value="1"/>
</dbReference>
<feature type="site" description="Interaction with tRNA" evidence="9">
    <location>
        <position position="135"/>
    </location>
</feature>
<feature type="domain" description="tRNA-specific 2-thiouridylase MnmA-like central" evidence="11">
    <location>
        <begin position="234"/>
        <end position="295"/>
    </location>
</feature>
<dbReference type="InterPro" id="IPR046884">
    <property type="entry name" value="MnmA-like_central"/>
</dbReference>
<keyword evidence="6 9" id="KW-0694">RNA-binding</keyword>
<keyword evidence="7" id="KW-1015">Disulfide bond</keyword>
<evidence type="ECO:0000256" key="9">
    <source>
        <dbReference type="HAMAP-Rule" id="MF_00144"/>
    </source>
</evidence>
<dbReference type="Pfam" id="PF20259">
    <property type="entry name" value="tRNA_Me_trans_M"/>
    <property type="match status" value="1"/>
</dbReference>
<feature type="active site" description="Cysteine persulfide intermediate" evidence="9">
    <location>
        <position position="225"/>
    </location>
</feature>
<dbReference type="PANTHER" id="PTHR11933:SF5">
    <property type="entry name" value="MITOCHONDRIAL TRNA-SPECIFIC 2-THIOURIDYLASE 1"/>
    <property type="match status" value="1"/>
</dbReference>